<dbReference type="InterPro" id="IPR050364">
    <property type="entry name" value="Cytochrome_P450_fung"/>
</dbReference>
<keyword evidence="7 9" id="KW-0408">Iron</keyword>
<dbReference type="Gene3D" id="1.10.630.10">
    <property type="entry name" value="Cytochrome P450"/>
    <property type="match status" value="1"/>
</dbReference>
<evidence type="ECO:0000256" key="10">
    <source>
        <dbReference type="RuleBase" id="RU000461"/>
    </source>
</evidence>
<evidence type="ECO:0000313" key="11">
    <source>
        <dbReference type="EMBL" id="KAI0298785.1"/>
    </source>
</evidence>
<keyword evidence="4 9" id="KW-0349">Heme</keyword>
<dbReference type="PROSITE" id="PS00086">
    <property type="entry name" value="CYTOCHROME_P450"/>
    <property type="match status" value="1"/>
</dbReference>
<evidence type="ECO:0000256" key="1">
    <source>
        <dbReference type="ARBA" id="ARBA00001971"/>
    </source>
</evidence>
<dbReference type="SUPFAM" id="SSF48264">
    <property type="entry name" value="Cytochrome P450"/>
    <property type="match status" value="1"/>
</dbReference>
<dbReference type="GO" id="GO:0004497">
    <property type="term" value="F:monooxygenase activity"/>
    <property type="evidence" value="ECO:0007669"/>
    <property type="project" value="UniProtKB-KW"/>
</dbReference>
<protein>
    <submittedName>
        <fullName evidence="11">Cytochrome P450</fullName>
    </submittedName>
</protein>
<dbReference type="PRINTS" id="PR00385">
    <property type="entry name" value="P450"/>
</dbReference>
<dbReference type="InterPro" id="IPR001128">
    <property type="entry name" value="Cyt_P450"/>
</dbReference>
<dbReference type="GO" id="GO:0020037">
    <property type="term" value="F:heme binding"/>
    <property type="evidence" value="ECO:0007669"/>
    <property type="project" value="InterPro"/>
</dbReference>
<accession>A0AAD4M2E4</accession>
<keyword evidence="6 10" id="KW-0560">Oxidoreductase</keyword>
<reference evidence="11" key="1">
    <citation type="journal article" date="2022" name="New Phytol.">
        <title>Evolutionary transition to the ectomycorrhizal habit in the genomes of a hyperdiverse lineage of mushroom-forming fungi.</title>
        <authorList>
            <person name="Looney B."/>
            <person name="Miyauchi S."/>
            <person name="Morin E."/>
            <person name="Drula E."/>
            <person name="Courty P.E."/>
            <person name="Kohler A."/>
            <person name="Kuo A."/>
            <person name="LaButti K."/>
            <person name="Pangilinan J."/>
            <person name="Lipzen A."/>
            <person name="Riley R."/>
            <person name="Andreopoulos W."/>
            <person name="He G."/>
            <person name="Johnson J."/>
            <person name="Nolan M."/>
            <person name="Tritt A."/>
            <person name="Barry K.W."/>
            <person name="Grigoriev I.V."/>
            <person name="Nagy L.G."/>
            <person name="Hibbett D."/>
            <person name="Henrissat B."/>
            <person name="Matheny P.B."/>
            <person name="Labbe J."/>
            <person name="Martin F.M."/>
        </authorList>
    </citation>
    <scope>NUCLEOTIDE SEQUENCE</scope>
    <source>
        <strain evidence="11">BPL690</strain>
    </source>
</reference>
<dbReference type="EMBL" id="WTXG01000026">
    <property type="protein sequence ID" value="KAI0298785.1"/>
    <property type="molecule type" value="Genomic_DNA"/>
</dbReference>
<evidence type="ECO:0000256" key="9">
    <source>
        <dbReference type="PIRSR" id="PIRSR602401-1"/>
    </source>
</evidence>
<organism evidence="11 12">
    <name type="scientific">Multifurca ochricompacta</name>
    <dbReference type="NCBI Taxonomy" id="376703"/>
    <lineage>
        <taxon>Eukaryota</taxon>
        <taxon>Fungi</taxon>
        <taxon>Dikarya</taxon>
        <taxon>Basidiomycota</taxon>
        <taxon>Agaricomycotina</taxon>
        <taxon>Agaricomycetes</taxon>
        <taxon>Russulales</taxon>
        <taxon>Russulaceae</taxon>
        <taxon>Multifurca</taxon>
    </lineage>
</organism>
<dbReference type="CDD" id="cd11065">
    <property type="entry name" value="CYP64-like"/>
    <property type="match status" value="1"/>
</dbReference>
<evidence type="ECO:0000256" key="4">
    <source>
        <dbReference type="ARBA" id="ARBA00022617"/>
    </source>
</evidence>
<feature type="binding site" description="axial binding residue" evidence="9">
    <location>
        <position position="440"/>
    </location>
    <ligand>
        <name>heme</name>
        <dbReference type="ChEBI" id="CHEBI:30413"/>
    </ligand>
    <ligandPart>
        <name>Fe</name>
        <dbReference type="ChEBI" id="CHEBI:18248"/>
    </ligandPart>
</feature>
<dbReference type="GO" id="GO:0005506">
    <property type="term" value="F:iron ion binding"/>
    <property type="evidence" value="ECO:0007669"/>
    <property type="project" value="InterPro"/>
</dbReference>
<comment type="pathway">
    <text evidence="2">Secondary metabolite biosynthesis.</text>
</comment>
<dbReference type="Proteomes" id="UP001203297">
    <property type="component" value="Unassembled WGS sequence"/>
</dbReference>
<dbReference type="PRINTS" id="PR00463">
    <property type="entry name" value="EP450I"/>
</dbReference>
<evidence type="ECO:0000256" key="6">
    <source>
        <dbReference type="ARBA" id="ARBA00023002"/>
    </source>
</evidence>
<evidence type="ECO:0000256" key="5">
    <source>
        <dbReference type="ARBA" id="ARBA00022723"/>
    </source>
</evidence>
<dbReference type="Pfam" id="PF00067">
    <property type="entry name" value="p450"/>
    <property type="match status" value="1"/>
</dbReference>
<comment type="cofactor">
    <cofactor evidence="1 9">
        <name>heme</name>
        <dbReference type="ChEBI" id="CHEBI:30413"/>
    </cofactor>
</comment>
<dbReference type="PANTHER" id="PTHR46300:SF7">
    <property type="entry name" value="P450, PUTATIVE (EUROFUNG)-RELATED"/>
    <property type="match status" value="1"/>
</dbReference>
<keyword evidence="8 10" id="KW-0503">Monooxygenase</keyword>
<dbReference type="AlphaFoldDB" id="A0AAD4M2E4"/>
<dbReference type="PANTHER" id="PTHR46300">
    <property type="entry name" value="P450, PUTATIVE (EUROFUNG)-RELATED-RELATED"/>
    <property type="match status" value="1"/>
</dbReference>
<proteinExistence type="inferred from homology"/>
<evidence type="ECO:0000256" key="7">
    <source>
        <dbReference type="ARBA" id="ARBA00023004"/>
    </source>
</evidence>
<evidence type="ECO:0000256" key="2">
    <source>
        <dbReference type="ARBA" id="ARBA00005179"/>
    </source>
</evidence>
<evidence type="ECO:0000256" key="8">
    <source>
        <dbReference type="ARBA" id="ARBA00023033"/>
    </source>
</evidence>
<comment type="caution">
    <text evidence="11">The sequence shown here is derived from an EMBL/GenBank/DDBJ whole genome shotgun (WGS) entry which is preliminary data.</text>
</comment>
<keyword evidence="5 9" id="KW-0479">Metal-binding</keyword>
<dbReference type="InterPro" id="IPR017972">
    <property type="entry name" value="Cyt_P450_CS"/>
</dbReference>
<name>A0AAD4M2E4_9AGAM</name>
<gene>
    <name evidence="11" type="ORF">B0F90DRAFT_1668914</name>
</gene>
<comment type="similarity">
    <text evidence="3 10">Belongs to the cytochrome P450 family.</text>
</comment>
<dbReference type="InterPro" id="IPR002401">
    <property type="entry name" value="Cyt_P450_E_grp-I"/>
</dbReference>
<evidence type="ECO:0000313" key="12">
    <source>
        <dbReference type="Proteomes" id="UP001203297"/>
    </source>
</evidence>
<keyword evidence="12" id="KW-1185">Reference proteome</keyword>
<evidence type="ECO:0000256" key="3">
    <source>
        <dbReference type="ARBA" id="ARBA00010617"/>
    </source>
</evidence>
<dbReference type="GO" id="GO:0016705">
    <property type="term" value="F:oxidoreductase activity, acting on paired donors, with incorporation or reduction of molecular oxygen"/>
    <property type="evidence" value="ECO:0007669"/>
    <property type="project" value="InterPro"/>
</dbReference>
<dbReference type="InterPro" id="IPR036396">
    <property type="entry name" value="Cyt_P450_sf"/>
</dbReference>
<sequence length="535" mass="59721">MFAPEALYISVAILTVAFLIRRRRRASSLPLPPGPRGWPLIDNLFDWPFESAWIPFAAWSKVFGDIIHLKIFGLHIVIISSYDTATSLMTQASYSDRPILTMVGKLMNFTPSIVLAPYGDHWKSMRRITQQSLNRSSSLAFLPSQLGDARLLLQELLVHPENYIGAIRYALGKNIIENTYGIRITSPSSEYVKLSRETHEVIQNAVVPGSFFVDVFPALRFIPEWFPGAGFKRLARIAKARGEHMVDGAFDAAKKAMASEDSMVSLVGNLLSSEGPKEMTREEYEYTIKWAAGSLYGAPPDLPYLICSSKTTSGIATFLLTMVLFPDVQKKVQAELDAVVGRKRLPTFEDRASLPYLEATIKESLRFHPPTPLGIAHRLIEDDVVQGYHIPKGAIILPNIWAMNMNEKQYEHPERFNPERYLGPSPALESPVFGFGRRACLGVHYSTAAIFITVASILSVFDLRAQDKDGKDVEIEPAFTGGKQMMVTCLSNRQTELTIPPFPPHSRSHPKPFPCRLISRSPESIELIKAGTSML</sequence>